<dbReference type="PIRSF" id="PIRSF500210">
    <property type="entry name" value="FBPtase"/>
    <property type="match status" value="1"/>
</dbReference>
<evidence type="ECO:0000256" key="14">
    <source>
        <dbReference type="SAM" id="SignalP"/>
    </source>
</evidence>
<dbReference type="EC" id="3.1.3.11" evidence="5"/>
<dbReference type="GO" id="GO:0030388">
    <property type="term" value="P:fructose 1,6-bisphosphate metabolic process"/>
    <property type="evidence" value="ECO:0007669"/>
    <property type="project" value="TreeGrafter"/>
</dbReference>
<dbReference type="Pfam" id="PF00316">
    <property type="entry name" value="FBPase"/>
    <property type="match status" value="1"/>
</dbReference>
<dbReference type="GO" id="GO:0042132">
    <property type="term" value="F:fructose 1,6-bisphosphate 1-phosphatase activity"/>
    <property type="evidence" value="ECO:0007669"/>
    <property type="project" value="UniProtKB-EC"/>
</dbReference>
<accession>B7FPX3</accession>
<dbReference type="InterPro" id="IPR020548">
    <property type="entry name" value="Fructose_bisphosphatase_AS"/>
</dbReference>
<dbReference type="HAMAP" id="MF_01855">
    <property type="entry name" value="FBPase_class1"/>
    <property type="match status" value="1"/>
</dbReference>
<dbReference type="GO" id="GO:0006002">
    <property type="term" value="P:fructose 6-phosphate metabolic process"/>
    <property type="evidence" value="ECO:0007669"/>
    <property type="project" value="TreeGrafter"/>
</dbReference>
<reference evidence="17 18" key="1">
    <citation type="journal article" date="2008" name="Nature">
        <title>The Phaeodactylum genome reveals the evolutionary history of diatom genomes.</title>
        <authorList>
            <person name="Bowler C."/>
            <person name="Allen A.E."/>
            <person name="Badger J.H."/>
            <person name="Grimwood J."/>
            <person name="Jabbari K."/>
            <person name="Kuo A."/>
            <person name="Maheswari U."/>
            <person name="Martens C."/>
            <person name="Maumus F."/>
            <person name="Otillar R.P."/>
            <person name="Rayko E."/>
            <person name="Salamov A."/>
            <person name="Vandepoele K."/>
            <person name="Beszteri B."/>
            <person name="Gruber A."/>
            <person name="Heijde M."/>
            <person name="Katinka M."/>
            <person name="Mock T."/>
            <person name="Valentin K."/>
            <person name="Verret F."/>
            <person name="Berges J.A."/>
            <person name="Brownlee C."/>
            <person name="Cadoret J.P."/>
            <person name="Chiovitti A."/>
            <person name="Choi C.J."/>
            <person name="Coesel S."/>
            <person name="De Martino A."/>
            <person name="Detter J.C."/>
            <person name="Durkin C."/>
            <person name="Falciatore A."/>
            <person name="Fournet J."/>
            <person name="Haruta M."/>
            <person name="Huysman M.J."/>
            <person name="Jenkins B.D."/>
            <person name="Jiroutova K."/>
            <person name="Jorgensen R.E."/>
            <person name="Joubert Y."/>
            <person name="Kaplan A."/>
            <person name="Kroger N."/>
            <person name="Kroth P.G."/>
            <person name="La Roche J."/>
            <person name="Lindquist E."/>
            <person name="Lommer M."/>
            <person name="Martin-Jezequel V."/>
            <person name="Lopez P.J."/>
            <person name="Lucas S."/>
            <person name="Mangogna M."/>
            <person name="McGinnis K."/>
            <person name="Medlin L.K."/>
            <person name="Montsant A."/>
            <person name="Oudot-Le Secq M.P."/>
            <person name="Napoli C."/>
            <person name="Obornik M."/>
            <person name="Parker M.S."/>
            <person name="Petit J.L."/>
            <person name="Porcel B.M."/>
            <person name="Poulsen N."/>
            <person name="Robison M."/>
            <person name="Rychlewski L."/>
            <person name="Rynearson T.A."/>
            <person name="Schmutz J."/>
            <person name="Shapiro H."/>
            <person name="Siaut M."/>
            <person name="Stanley M."/>
            <person name="Sussman M.R."/>
            <person name="Taylor A.R."/>
            <person name="Vardi A."/>
            <person name="von Dassow P."/>
            <person name="Vyverman W."/>
            <person name="Willis A."/>
            <person name="Wyrwicz L.S."/>
            <person name="Rokhsar D.S."/>
            <person name="Weissenbach J."/>
            <person name="Armbrust E.V."/>
            <person name="Green B.R."/>
            <person name="Van de Peer Y."/>
            <person name="Grigoriev I.V."/>
        </authorList>
    </citation>
    <scope>NUCLEOTIDE SEQUENCE [LARGE SCALE GENOMIC DNA]</scope>
    <source>
        <strain evidence="17 18">CCAP 1055/1</strain>
    </source>
</reference>
<dbReference type="GO" id="GO:0006094">
    <property type="term" value="P:gluconeogenesis"/>
    <property type="evidence" value="ECO:0007669"/>
    <property type="project" value="TreeGrafter"/>
</dbReference>
<keyword evidence="10 12" id="KW-0119">Carbohydrate metabolism</keyword>
<dbReference type="KEGG" id="pti:PHATRDRAFT_42886"/>
<evidence type="ECO:0000256" key="10">
    <source>
        <dbReference type="ARBA" id="ARBA00023277"/>
    </source>
</evidence>
<comment type="similarity">
    <text evidence="4 12">Belongs to the FBPase class 1 family.</text>
</comment>
<evidence type="ECO:0000256" key="13">
    <source>
        <dbReference type="SAM" id="MobiDB-lite"/>
    </source>
</evidence>
<dbReference type="InParanoid" id="B7FPX3"/>
<feature type="signal peptide" evidence="14">
    <location>
        <begin position="1"/>
        <end position="30"/>
    </location>
</feature>
<keyword evidence="8 12" id="KW-0378">Hydrolase</keyword>
<evidence type="ECO:0000256" key="9">
    <source>
        <dbReference type="ARBA" id="ARBA00022842"/>
    </source>
</evidence>
<dbReference type="GO" id="GO:0046872">
    <property type="term" value="F:metal ion binding"/>
    <property type="evidence" value="ECO:0007669"/>
    <property type="project" value="UniProtKB-KW"/>
</dbReference>
<dbReference type="CDD" id="cd00354">
    <property type="entry name" value="FBPase"/>
    <property type="match status" value="1"/>
</dbReference>
<dbReference type="OrthoDB" id="10256725at2759"/>
<dbReference type="RefSeq" id="XP_002177290.1">
    <property type="nucleotide sequence ID" value="XM_002177254.1"/>
</dbReference>
<evidence type="ECO:0000313" key="18">
    <source>
        <dbReference type="Proteomes" id="UP000000759"/>
    </source>
</evidence>
<protein>
    <recommendedName>
        <fullName evidence="11">Fructose-1,6-bisphosphatase, cytosolic</fullName>
        <ecNumber evidence="5">3.1.3.11</ecNumber>
    </recommendedName>
</protein>
<dbReference type="InterPro" id="IPR000146">
    <property type="entry name" value="FBPase_class-1"/>
</dbReference>
<evidence type="ECO:0000259" key="16">
    <source>
        <dbReference type="Pfam" id="PF18913"/>
    </source>
</evidence>
<feature type="chain" id="PRO_5002855164" description="Fructose-1,6-bisphosphatase, cytosolic" evidence="14">
    <location>
        <begin position="31"/>
        <end position="427"/>
    </location>
</feature>
<dbReference type="Proteomes" id="UP000000759">
    <property type="component" value="Chromosome 1"/>
</dbReference>
<keyword evidence="6" id="KW-0963">Cytoplasm</keyword>
<dbReference type="InterPro" id="IPR033391">
    <property type="entry name" value="FBPase_N"/>
</dbReference>
<evidence type="ECO:0000256" key="6">
    <source>
        <dbReference type="ARBA" id="ARBA00022490"/>
    </source>
</evidence>
<gene>
    <name evidence="17" type="primary">FBPC1</name>
    <name evidence="17" type="ORF">PHATRDRAFT_42886</name>
</gene>
<dbReference type="GeneID" id="7196465"/>
<dbReference type="HOGENOM" id="CLU_039977_2_2_1"/>
<dbReference type="Gene3D" id="3.40.190.80">
    <property type="match status" value="1"/>
</dbReference>
<dbReference type="PROSITE" id="PS00124">
    <property type="entry name" value="FBPASE"/>
    <property type="match status" value="1"/>
</dbReference>
<dbReference type="OMA" id="SNEVFCN"/>
<dbReference type="InterPro" id="IPR044015">
    <property type="entry name" value="FBPase_C_dom"/>
</dbReference>
<evidence type="ECO:0000256" key="5">
    <source>
        <dbReference type="ARBA" id="ARBA00013093"/>
    </source>
</evidence>
<dbReference type="PaxDb" id="2850-Phatr31994"/>
<keyword evidence="9" id="KW-0460">Magnesium</keyword>
<feature type="region of interest" description="Disordered" evidence="13">
    <location>
        <begin position="30"/>
        <end position="64"/>
    </location>
</feature>
<dbReference type="SUPFAM" id="SSF56655">
    <property type="entry name" value="Carbohydrate phosphatase"/>
    <property type="match status" value="1"/>
</dbReference>
<comment type="cofactor">
    <cofactor evidence="2">
        <name>Mg(2+)</name>
        <dbReference type="ChEBI" id="CHEBI:18420"/>
    </cofactor>
</comment>
<comment type="catalytic activity">
    <reaction evidence="1">
        <text>beta-D-fructose 1,6-bisphosphate + H2O = beta-D-fructose 6-phosphate + phosphate</text>
        <dbReference type="Rhea" id="RHEA:11064"/>
        <dbReference type="ChEBI" id="CHEBI:15377"/>
        <dbReference type="ChEBI" id="CHEBI:32966"/>
        <dbReference type="ChEBI" id="CHEBI:43474"/>
        <dbReference type="ChEBI" id="CHEBI:57634"/>
        <dbReference type="EC" id="3.1.3.11"/>
    </reaction>
</comment>
<evidence type="ECO:0000256" key="11">
    <source>
        <dbReference type="ARBA" id="ARBA00040159"/>
    </source>
</evidence>
<dbReference type="STRING" id="556484.B7FPX3"/>
<dbReference type="Pfam" id="PF18913">
    <property type="entry name" value="FBPase_C"/>
    <property type="match status" value="1"/>
</dbReference>
<dbReference type="GO" id="GO:0006000">
    <property type="term" value="P:fructose metabolic process"/>
    <property type="evidence" value="ECO:0007669"/>
    <property type="project" value="TreeGrafter"/>
</dbReference>
<feature type="domain" description="Fructose-1-6-bisphosphatase class I N-terminal" evidence="15">
    <location>
        <begin position="89"/>
        <end position="274"/>
    </location>
</feature>
<evidence type="ECO:0000256" key="8">
    <source>
        <dbReference type="ARBA" id="ARBA00022801"/>
    </source>
</evidence>
<evidence type="ECO:0000256" key="3">
    <source>
        <dbReference type="ARBA" id="ARBA00004496"/>
    </source>
</evidence>
<evidence type="ECO:0000256" key="12">
    <source>
        <dbReference type="RuleBase" id="RU000508"/>
    </source>
</evidence>
<dbReference type="AlphaFoldDB" id="B7FPX3"/>
<dbReference type="PANTHER" id="PTHR11556">
    <property type="entry name" value="FRUCTOSE-1,6-BISPHOSPHATASE-RELATED"/>
    <property type="match status" value="1"/>
</dbReference>
<evidence type="ECO:0000313" key="17">
    <source>
        <dbReference type="EMBL" id="EEC51753.1"/>
    </source>
</evidence>
<dbReference type="PIRSF" id="PIRSF000904">
    <property type="entry name" value="FBPtase_SBPase"/>
    <property type="match status" value="1"/>
</dbReference>
<feature type="compositionally biased region" description="Polar residues" evidence="13">
    <location>
        <begin position="30"/>
        <end position="50"/>
    </location>
</feature>
<sequence length="427" mass="46527">MEKWGFSRGQVPLLLSVIALSFVLLPTTNSFQTSTGQSQPQRLPASSASLHMSDPLAGPSAKRAPLQRKKDLKQFSRFLEVECWKRAELRDLEPVLASVAEACRQINRIVQRAQTDDIYGVAVKIDGSPLDDTNVQGEVQQKLDVLCNTIMLRAFCGSSRSVHSVASEEEDEPRCCSDVMNDSAFAVGNFIAVFDPLDGSKNIDASLPVGSIFGIYKKIPGKSVDDQTFLQDGSGLVAAGYCLFSATTVLVLTLGSGVDGFTLDPDTGRFLHTHQDIRIPSSGPIYSFNEANFKDFDPPVKHFLNALKEGSSSTGIRSNARYIGALVADVHNVLINGGIYGYPSTRANRNGKLRLLYESAPMAMILEQAGGAGSTGRGRILDVVATKIHQRIPTFLGSIENVFELDQFYKYYSDDDNKEQVSTAKQV</sequence>
<keyword evidence="7" id="KW-0479">Metal-binding</keyword>
<proteinExistence type="inferred from homology"/>
<dbReference type="eggNOG" id="KOG1458">
    <property type="taxonomic scope" value="Eukaryota"/>
</dbReference>
<dbReference type="GO" id="GO:0005986">
    <property type="term" value="P:sucrose biosynthetic process"/>
    <property type="evidence" value="ECO:0007669"/>
    <property type="project" value="TreeGrafter"/>
</dbReference>
<dbReference type="PANTHER" id="PTHR11556:SF41">
    <property type="entry name" value="FRUCTOSE-1,6-BISPHOSPHATASE, CYTOSOLIC"/>
    <property type="match status" value="1"/>
</dbReference>
<dbReference type="InterPro" id="IPR028343">
    <property type="entry name" value="FBPtase"/>
</dbReference>
<feature type="domain" description="Fructose-1-6-bisphosphatase class 1 C-terminal" evidence="16">
    <location>
        <begin position="279"/>
        <end position="409"/>
    </location>
</feature>
<keyword evidence="14" id="KW-0732">Signal</keyword>
<evidence type="ECO:0000259" key="15">
    <source>
        <dbReference type="Pfam" id="PF00316"/>
    </source>
</evidence>
<evidence type="ECO:0000256" key="4">
    <source>
        <dbReference type="ARBA" id="ARBA00010941"/>
    </source>
</evidence>
<name>B7FPX3_PHATC</name>
<evidence type="ECO:0000256" key="7">
    <source>
        <dbReference type="ARBA" id="ARBA00022723"/>
    </source>
</evidence>
<keyword evidence="18" id="KW-1185">Reference proteome</keyword>
<comment type="subcellular location">
    <subcellularLocation>
        <location evidence="3">Cytoplasm</location>
    </subcellularLocation>
</comment>
<dbReference type="GO" id="GO:0005829">
    <property type="term" value="C:cytosol"/>
    <property type="evidence" value="ECO:0007669"/>
    <property type="project" value="TreeGrafter"/>
</dbReference>
<dbReference type="Gene3D" id="3.30.540.10">
    <property type="entry name" value="Fructose-1,6-Bisphosphatase, subunit A, domain 1"/>
    <property type="match status" value="1"/>
</dbReference>
<organism evidence="17 18">
    <name type="scientific">Phaeodactylum tricornutum (strain CCAP 1055/1)</name>
    <dbReference type="NCBI Taxonomy" id="556484"/>
    <lineage>
        <taxon>Eukaryota</taxon>
        <taxon>Sar</taxon>
        <taxon>Stramenopiles</taxon>
        <taxon>Ochrophyta</taxon>
        <taxon>Bacillariophyta</taxon>
        <taxon>Bacillariophyceae</taxon>
        <taxon>Bacillariophycidae</taxon>
        <taxon>Naviculales</taxon>
        <taxon>Phaeodactylaceae</taxon>
        <taxon>Phaeodactylum</taxon>
    </lineage>
</organism>
<reference evidence="18" key="2">
    <citation type="submission" date="2008-08" db="EMBL/GenBank/DDBJ databases">
        <authorList>
            <consortium name="Diatom Consortium"/>
            <person name="Grigoriev I."/>
            <person name="Grimwood J."/>
            <person name="Kuo A."/>
            <person name="Otillar R.P."/>
            <person name="Salamov A."/>
            <person name="Detter J.C."/>
            <person name="Lindquist E."/>
            <person name="Shapiro H."/>
            <person name="Lucas S."/>
            <person name="Glavina del Rio T."/>
            <person name="Pitluck S."/>
            <person name="Rokhsar D."/>
            <person name="Bowler C."/>
        </authorList>
    </citation>
    <scope>GENOME REANNOTATION</scope>
    <source>
        <strain evidence="18">CCAP 1055/1</strain>
    </source>
</reference>
<dbReference type="EMBL" id="CM000605">
    <property type="protein sequence ID" value="EEC51753.1"/>
    <property type="molecule type" value="Genomic_DNA"/>
</dbReference>
<dbReference type="PRINTS" id="PR00115">
    <property type="entry name" value="F16BPHPHTASE"/>
</dbReference>
<evidence type="ECO:0000256" key="1">
    <source>
        <dbReference type="ARBA" id="ARBA00001273"/>
    </source>
</evidence>
<evidence type="ECO:0000256" key="2">
    <source>
        <dbReference type="ARBA" id="ARBA00001946"/>
    </source>
</evidence>